<dbReference type="Proteomes" id="UP000515369">
    <property type="component" value="Chromosome"/>
</dbReference>
<name>A0A7G5GXC3_9BACT</name>
<keyword evidence="2" id="KW-1185">Reference proteome</keyword>
<proteinExistence type="predicted"/>
<evidence type="ECO:0000313" key="1">
    <source>
        <dbReference type="EMBL" id="QMW03515.1"/>
    </source>
</evidence>
<reference evidence="1 2" key="1">
    <citation type="submission" date="2020-07" db="EMBL/GenBank/DDBJ databases">
        <title>Spirosoma foliorum sp. nov., isolated from the leaves on the Nejang mountain Korea, Republic of.</title>
        <authorList>
            <person name="Ho H."/>
            <person name="Lee Y.-J."/>
            <person name="Nurcahyanto D.-A."/>
            <person name="Kim S.-G."/>
        </authorList>
    </citation>
    <scope>NUCLEOTIDE SEQUENCE [LARGE SCALE GENOMIC DNA]</scope>
    <source>
        <strain evidence="1 2">PL0136</strain>
    </source>
</reference>
<dbReference type="AlphaFoldDB" id="A0A7G5GXC3"/>
<dbReference type="EMBL" id="CP059732">
    <property type="protein sequence ID" value="QMW03515.1"/>
    <property type="molecule type" value="Genomic_DNA"/>
</dbReference>
<dbReference type="RefSeq" id="WP_182460772.1">
    <property type="nucleotide sequence ID" value="NZ_CP059732.1"/>
</dbReference>
<accession>A0A7G5GXC3</accession>
<organism evidence="1 2">
    <name type="scientific">Spirosoma foliorum</name>
    <dbReference type="NCBI Taxonomy" id="2710596"/>
    <lineage>
        <taxon>Bacteria</taxon>
        <taxon>Pseudomonadati</taxon>
        <taxon>Bacteroidota</taxon>
        <taxon>Cytophagia</taxon>
        <taxon>Cytophagales</taxon>
        <taxon>Cytophagaceae</taxon>
        <taxon>Spirosoma</taxon>
    </lineage>
</organism>
<dbReference type="KEGG" id="sfol:H3H32_00670"/>
<gene>
    <name evidence="1" type="ORF">H3H32_00670</name>
</gene>
<evidence type="ECO:0000313" key="2">
    <source>
        <dbReference type="Proteomes" id="UP000515369"/>
    </source>
</evidence>
<protein>
    <submittedName>
        <fullName evidence="1">Uncharacterized protein</fullName>
    </submittedName>
</protein>
<sequence>MNEQELTQNYMKAFEHLLRLMSDVDNAIDRSRQSNDSLGVRQYEHLKKDYVQQLADLISKAPKSVTVQAVIH</sequence>